<evidence type="ECO:0000313" key="1">
    <source>
        <dbReference type="EMBL" id="ABQ59638.1"/>
    </source>
</evidence>
<sequence>MERLIITLTFKKEKFIIELKTIINAIWN</sequence>
<reference evidence="1 2" key="1">
    <citation type="journal article" date="2007" name="PLoS ONE">
        <title>Genome sequence of Fusobacterium nucleatum subspecies polymorphum - a genetically tractable fusobacterium.</title>
        <authorList>
            <person name="Karpathy S.E."/>
            <person name="Xiang Q."/>
            <person name="Gioia J."/>
            <person name="Jiang H."/>
            <person name="Liu Y."/>
            <person name="Petrosino J.F."/>
            <person name="Yerrapragada S."/>
            <person name="Fox G.E."/>
            <person name="Kinder Haake S."/>
            <person name="Weinstock G.M."/>
            <person name="Highlander S.K."/>
        </authorList>
    </citation>
    <scope>NUCLEOTIDE SEQUENCE [LARGE SCALE GENOMIC DNA]</scope>
    <source>
        <strain evidence="1 2">ATCC 10953</strain>
        <plasmid evidence="1 2">pFN3</plasmid>
    </source>
</reference>
<proteinExistence type="predicted"/>
<dbReference type="AlphaFoldDB" id="A5VW47"/>
<dbReference type="Proteomes" id="UP000001921">
    <property type="component" value="Plasmid pFN3"/>
</dbReference>
<evidence type="ECO:0000313" key="2">
    <source>
        <dbReference type="Proteomes" id="UP000001921"/>
    </source>
</evidence>
<dbReference type="EMBL" id="CP000710">
    <property type="protein sequence ID" value="ABQ59638.1"/>
    <property type="molecule type" value="Genomic_DNA"/>
</dbReference>
<gene>
    <name evidence="1" type="ORF">FNP_pFN3g03</name>
</gene>
<dbReference type="HOGENOM" id="CLU_3412575_0_0_0"/>
<name>A5VW47_FUSNP</name>
<keyword evidence="1" id="KW-0614">Plasmid</keyword>
<accession>A5VW47</accession>
<geneLocation type="plasmid" evidence="1 2">
    <name>pFN3</name>
</geneLocation>
<protein>
    <submittedName>
        <fullName evidence="1">Uncharacterized protein</fullName>
    </submittedName>
</protein>
<organism evidence="1 2">
    <name type="scientific">Fusobacterium polymorphum ATCC 10953</name>
    <dbReference type="NCBI Taxonomy" id="393480"/>
    <lineage>
        <taxon>Bacteria</taxon>
        <taxon>Fusobacteriati</taxon>
        <taxon>Fusobacteriota</taxon>
        <taxon>Fusobacteriia</taxon>
        <taxon>Fusobacteriales</taxon>
        <taxon>Fusobacteriaceae</taxon>
        <taxon>Fusobacterium</taxon>
    </lineage>
</organism>